<feature type="region of interest" description="Disordered" evidence="3">
    <location>
        <begin position="510"/>
        <end position="533"/>
    </location>
</feature>
<keyword evidence="5" id="KW-1185">Reference proteome</keyword>
<evidence type="ECO:0000256" key="1">
    <source>
        <dbReference type="ARBA" id="ARBA00007613"/>
    </source>
</evidence>
<evidence type="ECO:0000313" key="4">
    <source>
        <dbReference type="EMBL" id="CAB3686443.1"/>
    </source>
</evidence>
<comment type="subcellular location">
    <subcellularLocation>
        <location evidence="2">Cell membrane</location>
        <topology evidence="2">Lipid-anchor</topology>
    </subcellularLocation>
</comment>
<dbReference type="InterPro" id="IPR003423">
    <property type="entry name" value="OMP_efflux"/>
</dbReference>
<dbReference type="GO" id="GO:0005886">
    <property type="term" value="C:plasma membrane"/>
    <property type="evidence" value="ECO:0007669"/>
    <property type="project" value="UniProtKB-SubCell"/>
</dbReference>
<dbReference type="AlphaFoldDB" id="A0A6S6ZLM8"/>
<proteinExistence type="inferred from homology"/>
<dbReference type="NCBIfam" id="TIGR01845">
    <property type="entry name" value="outer_NodT"/>
    <property type="match status" value="1"/>
</dbReference>
<dbReference type="Gene3D" id="2.20.200.10">
    <property type="entry name" value="Outer membrane efflux proteins (OEP)"/>
    <property type="match status" value="1"/>
</dbReference>
<reference evidence="4 5" key="1">
    <citation type="submission" date="2020-04" db="EMBL/GenBank/DDBJ databases">
        <authorList>
            <person name="De Canck E."/>
        </authorList>
    </citation>
    <scope>NUCLEOTIDE SEQUENCE [LARGE SCALE GENOMIC DNA]</scope>
    <source>
        <strain evidence="4 5">LMG 3441</strain>
    </source>
</reference>
<evidence type="ECO:0000313" key="5">
    <source>
        <dbReference type="Proteomes" id="UP000494269"/>
    </source>
</evidence>
<name>A0A6S6ZLM8_9BURK</name>
<keyword evidence="2" id="KW-0449">Lipoprotein</keyword>
<dbReference type="PANTHER" id="PTHR30203:SF25">
    <property type="entry name" value="OUTER MEMBRANE PROTEIN-RELATED"/>
    <property type="match status" value="1"/>
</dbReference>
<keyword evidence="2" id="KW-0812">Transmembrane</keyword>
<dbReference type="InterPro" id="IPR010131">
    <property type="entry name" value="MdtP/NodT-like"/>
</dbReference>
<organism evidence="4 5">
    <name type="scientific">Achromobacter kerstersii</name>
    <dbReference type="NCBI Taxonomy" id="1353890"/>
    <lineage>
        <taxon>Bacteria</taxon>
        <taxon>Pseudomonadati</taxon>
        <taxon>Pseudomonadota</taxon>
        <taxon>Betaproteobacteria</taxon>
        <taxon>Burkholderiales</taxon>
        <taxon>Alcaligenaceae</taxon>
        <taxon>Achromobacter</taxon>
    </lineage>
</organism>
<dbReference type="RefSeq" id="WP_254600521.1">
    <property type="nucleotide sequence ID" value="NZ_CADIJQ010000002.1"/>
</dbReference>
<dbReference type="Gene3D" id="1.20.1600.10">
    <property type="entry name" value="Outer membrane efflux proteins (OEP)"/>
    <property type="match status" value="1"/>
</dbReference>
<dbReference type="EMBL" id="CADIJQ010000002">
    <property type="protein sequence ID" value="CAB3686443.1"/>
    <property type="molecule type" value="Genomic_DNA"/>
</dbReference>
<sequence length="533" mass="57313">MNQRQYVLDQHVSGRHFLGRHVSGRHFLGHHVLGRHVLGRQFSGQHSWFRGATVLLAALALAGCAVGPDYQPPQSAPVALASPEQALFSTDQLQRDWWRQLQDPQLDRLIDLALSRNHDIRIAQARLAESRAVLDEKELDQLPAVTLDGRYERSLSQANAGTAGQRNLAQSYRAGFDATWELDLFGRLRRAAEGAAARSEAQAADLAQTRIVVAAEVARNYFELRGAEQRLAVARANLDSQRDSLRVTQAMVTAGRGDEGDLASARAELETVQASVPVQVAARRLALYRIAVLAGMRPVELGELDAGKPLAPLTAKLPIGDVGALLSRRPDILAAERSMAAANADVGVATAELYPRIDLGGFLGFVALRGADFGSSSSRAFSVASGVNWPAFHLPTALARKRGAVARSDGEVARYEQTVLRAVEELESALTEFGQTQQRLGNLAQAAAYSGRAAELAQLRYREGSAPYLTVLDAQRTLLRAQDAVAVAETDSYTRLIALYKALGGGWEADPNTNPSVNPDAHPGANPEPAAAG</sequence>
<keyword evidence="2" id="KW-0472">Membrane</keyword>
<evidence type="ECO:0000256" key="3">
    <source>
        <dbReference type="SAM" id="MobiDB-lite"/>
    </source>
</evidence>
<evidence type="ECO:0000256" key="2">
    <source>
        <dbReference type="RuleBase" id="RU362097"/>
    </source>
</evidence>
<gene>
    <name evidence="4" type="primary">oprM_3</name>
    <name evidence="4" type="ORF">LMG3441_01794</name>
</gene>
<dbReference type="Proteomes" id="UP000494269">
    <property type="component" value="Unassembled WGS sequence"/>
</dbReference>
<comment type="similarity">
    <text evidence="1 2">Belongs to the outer membrane factor (OMF) (TC 1.B.17) family.</text>
</comment>
<accession>A0A6S6ZLM8</accession>
<dbReference type="GO" id="GO:0015562">
    <property type="term" value="F:efflux transmembrane transporter activity"/>
    <property type="evidence" value="ECO:0007669"/>
    <property type="project" value="InterPro"/>
</dbReference>
<protein>
    <submittedName>
        <fullName evidence="4">Outer membrane protein OprM</fullName>
    </submittedName>
</protein>
<keyword evidence="2" id="KW-0564">Palmitate</keyword>
<keyword evidence="2" id="KW-1134">Transmembrane beta strand</keyword>
<dbReference type="Pfam" id="PF02321">
    <property type="entry name" value="OEP"/>
    <property type="match status" value="2"/>
</dbReference>
<dbReference type="SUPFAM" id="SSF56954">
    <property type="entry name" value="Outer membrane efflux proteins (OEP)"/>
    <property type="match status" value="1"/>
</dbReference>
<dbReference type="PANTHER" id="PTHR30203">
    <property type="entry name" value="OUTER MEMBRANE CATION EFFLUX PROTEIN"/>
    <property type="match status" value="1"/>
</dbReference>